<dbReference type="PANTHER" id="PTHR40045">
    <property type="entry name" value="YCGG FAMILY PROTEIN"/>
    <property type="match status" value="1"/>
</dbReference>
<evidence type="ECO:0000313" key="2">
    <source>
        <dbReference type="Proteomes" id="UP000257144"/>
    </source>
</evidence>
<gene>
    <name evidence="1" type="ORF">DRW41_01475</name>
</gene>
<dbReference type="Pfam" id="PF08892">
    <property type="entry name" value="YqcI_YcgG"/>
    <property type="match status" value="1"/>
</dbReference>
<keyword evidence="2" id="KW-1185">Reference proteome</keyword>
<dbReference type="PANTHER" id="PTHR40045:SF1">
    <property type="entry name" value="YQCI_YCGG FAMILY PROTEIN"/>
    <property type="match status" value="1"/>
</dbReference>
<organism evidence="1 2">
    <name type="scientific">Neobacillus piezotolerans</name>
    <dbReference type="NCBI Taxonomy" id="2259171"/>
    <lineage>
        <taxon>Bacteria</taxon>
        <taxon>Bacillati</taxon>
        <taxon>Bacillota</taxon>
        <taxon>Bacilli</taxon>
        <taxon>Bacillales</taxon>
        <taxon>Bacillaceae</taxon>
        <taxon>Neobacillus</taxon>
    </lineage>
</organism>
<dbReference type="AlphaFoldDB" id="A0A3D8GUY5"/>
<dbReference type="EMBL" id="QNQT01000001">
    <property type="protein sequence ID" value="RDU38268.1"/>
    <property type="molecule type" value="Genomic_DNA"/>
</dbReference>
<proteinExistence type="predicted"/>
<dbReference type="Proteomes" id="UP000257144">
    <property type="component" value="Unassembled WGS sequence"/>
</dbReference>
<protein>
    <recommendedName>
        <fullName evidence="3">YqcI/YcgG family protein</fullName>
    </recommendedName>
</protein>
<reference evidence="1 2" key="1">
    <citation type="submission" date="2018-07" db="EMBL/GenBank/DDBJ databases">
        <title>Bacillus sp. YLB-04 draft genome sequence.</title>
        <authorList>
            <person name="Yu L."/>
            <person name="Tang X."/>
        </authorList>
    </citation>
    <scope>NUCLEOTIDE SEQUENCE [LARGE SCALE GENOMIC DNA]</scope>
    <source>
        <strain evidence="1 2">YLB-04</strain>
    </source>
</reference>
<dbReference type="RefSeq" id="WP_115450192.1">
    <property type="nucleotide sequence ID" value="NZ_QNQT01000001.1"/>
</dbReference>
<name>A0A3D8GUY5_9BACI</name>
<dbReference type="OrthoDB" id="112290at2"/>
<accession>A0A3D8GUY5</accession>
<dbReference type="InterPro" id="IPR014988">
    <property type="entry name" value="Uncharacterised_YqcI/YcgG"/>
</dbReference>
<evidence type="ECO:0000313" key="1">
    <source>
        <dbReference type="EMBL" id="RDU38268.1"/>
    </source>
</evidence>
<evidence type="ECO:0008006" key="3">
    <source>
        <dbReference type="Google" id="ProtNLM"/>
    </source>
</evidence>
<comment type="caution">
    <text evidence="1">The sequence shown here is derived from an EMBL/GenBank/DDBJ whole genome shotgun (WGS) entry which is preliminary data.</text>
</comment>
<sequence>MVLYKEEEVAQQDLEEWKKDAVRNFSEKLRDREKPFPCIPATIGRQLGHFRFAFLPHPSDADSAVQLAGALDEYAKNYRGYGNYTSLVLFYDDTGRDRLSVVQYEELFWSQLKACASLDPAKWPGHIPGDADNPLWEYCFSAEQFFVYCGTPVHERRQSRHFPYLMLAITPRSVLVEFNSTEARAGKIKADIRKRLAAYDSAPIHPDLNTYGNEDNYEWKQYFLRDDETSRGCCPFHRFIRSGGRAKNEDEE</sequence>